<dbReference type="RefSeq" id="WP_238317661.1">
    <property type="nucleotide sequence ID" value="NZ_BQKV01000098.1"/>
</dbReference>
<comment type="caution">
    <text evidence="1">The sequence shown here is derived from an EMBL/GenBank/DDBJ whole genome shotgun (WGS) entry which is preliminary data.</text>
</comment>
<keyword evidence="2" id="KW-1185">Reference proteome</keyword>
<dbReference type="AlphaFoldDB" id="A0AA37N5H5"/>
<accession>A0AA37N5H5</accession>
<protein>
    <submittedName>
        <fullName evidence="1">Uncharacterized protein</fullName>
    </submittedName>
</protein>
<name>A0AA37N5H5_9FIRM</name>
<gene>
    <name evidence="1" type="ORF">JCM17207_20680</name>
</gene>
<dbReference type="EMBL" id="BQKV01000098">
    <property type="protein sequence ID" value="GJN65443.1"/>
    <property type="molecule type" value="Genomic_DNA"/>
</dbReference>
<sequence>MAIFVPEVAAPYLMKEIDKRLVLSNAALDISADVPEIEWKGSKITFPVYSRVAVADEVAAKGGVTATEIDGTSATADIKHFAAAVKYHKDSLRQSGGPILQNMAITDLADAIALKLDADLMATAIAGATLKAACAEADVINPAELEAAFALFGDRQNADEFAGIYINSKLFPFILGMEGFSATGLTYTTPGNGIVKGQCVGFYRGVPVMLTDNANRTGSTPECKTLIVKKGALAKARKAEPEFSEEYHATTFYTDVVADVYAAHKVLDDSKIVLLAKTIT</sequence>
<evidence type="ECO:0000313" key="2">
    <source>
        <dbReference type="Proteomes" id="UP001055185"/>
    </source>
</evidence>
<dbReference type="SUPFAM" id="SSF56563">
    <property type="entry name" value="Major capsid protein gp5"/>
    <property type="match status" value="1"/>
</dbReference>
<dbReference type="Proteomes" id="UP001055185">
    <property type="component" value="Unassembled WGS sequence"/>
</dbReference>
<reference evidence="1" key="1">
    <citation type="journal article" date="2022" name="Int. J. Syst. Evol. Microbiol.">
        <title>Genome-based, phenotypic and chemotaxonomic classification of Faecalibacterium strains: proposal of three novel species Faecalibacterium duncaniae sp. nov., Faecalibacterium hattorii sp. nov. and Faecalibacterium gallinarum sp. nov. .</title>
        <authorList>
            <person name="Sakamoto M."/>
            <person name="Sakurai N."/>
            <person name="Tanno H."/>
            <person name="Iino T."/>
            <person name="Ohkuma M."/>
            <person name="Endo A."/>
        </authorList>
    </citation>
    <scope>NUCLEOTIDE SEQUENCE</scope>
    <source>
        <strain evidence="1">JCM 17207</strain>
    </source>
</reference>
<evidence type="ECO:0000313" key="1">
    <source>
        <dbReference type="EMBL" id="GJN65443.1"/>
    </source>
</evidence>
<organism evidence="1 2">
    <name type="scientific">Faecalibacterium gallinarum</name>
    <dbReference type="NCBI Taxonomy" id="2903556"/>
    <lineage>
        <taxon>Bacteria</taxon>
        <taxon>Bacillati</taxon>
        <taxon>Bacillota</taxon>
        <taxon>Clostridia</taxon>
        <taxon>Eubacteriales</taxon>
        <taxon>Oscillospiraceae</taxon>
        <taxon>Faecalibacterium</taxon>
    </lineage>
</organism>
<proteinExistence type="predicted"/>